<gene>
    <name evidence="4" type="ORF">GCM10008917_18580</name>
</gene>
<dbReference type="RefSeq" id="WP_346045235.1">
    <property type="nucleotide sequence ID" value="NZ_BAAACP010000010.1"/>
</dbReference>
<dbReference type="EMBL" id="BAAACP010000010">
    <property type="protein sequence ID" value="GAA0864572.1"/>
    <property type="molecule type" value="Genomic_DNA"/>
</dbReference>
<evidence type="ECO:0000256" key="2">
    <source>
        <dbReference type="ARBA" id="ARBA00023125"/>
    </source>
</evidence>
<dbReference type="SUPFAM" id="SSF56349">
    <property type="entry name" value="DNA breaking-rejoining enzymes"/>
    <property type="match status" value="1"/>
</dbReference>
<comment type="caution">
    <text evidence="4">The sequence shown here is derived from an EMBL/GenBank/DDBJ whole genome shotgun (WGS) entry which is preliminary data.</text>
</comment>
<dbReference type="InterPro" id="IPR010998">
    <property type="entry name" value="Integrase_recombinase_N"/>
</dbReference>
<keyword evidence="2" id="KW-0238">DNA-binding</keyword>
<comment type="similarity">
    <text evidence="1">Belongs to the 'phage' integrase family.</text>
</comment>
<sequence length="136" mass="16105">MIFDYRIKDLKPKSFKKYEVIYRNYIKDTKLGRLKLKDLRATHLQKYYNYLIDNNKNPTSTIKSLNTRLKPCLAEAEKQEYTQKNYYKLVTLPKDNTTREIKMLTPKQQKSLIAALVGHELEILFLTAFRLGEILG</sequence>
<dbReference type="InterPro" id="IPR004107">
    <property type="entry name" value="Integrase_SAM-like_N"/>
</dbReference>
<dbReference type="Gene3D" id="1.10.150.130">
    <property type="match status" value="1"/>
</dbReference>
<dbReference type="Proteomes" id="UP001400965">
    <property type="component" value="Unassembled WGS sequence"/>
</dbReference>
<organism evidence="4 5">
    <name type="scientific">Paraclostridium tenue</name>
    <dbReference type="NCBI Taxonomy" id="1737"/>
    <lineage>
        <taxon>Bacteria</taxon>
        <taxon>Bacillati</taxon>
        <taxon>Bacillota</taxon>
        <taxon>Clostridia</taxon>
        <taxon>Peptostreptococcales</taxon>
        <taxon>Peptostreptococcaceae</taxon>
        <taxon>Paraclostridium</taxon>
    </lineage>
</organism>
<evidence type="ECO:0000256" key="1">
    <source>
        <dbReference type="ARBA" id="ARBA00008857"/>
    </source>
</evidence>
<evidence type="ECO:0000313" key="4">
    <source>
        <dbReference type="EMBL" id="GAA0864572.1"/>
    </source>
</evidence>
<evidence type="ECO:0000259" key="3">
    <source>
        <dbReference type="Pfam" id="PF14659"/>
    </source>
</evidence>
<reference evidence="5" key="1">
    <citation type="journal article" date="2019" name="Int. J. Syst. Evol. Microbiol.">
        <title>The Global Catalogue of Microorganisms (GCM) 10K type strain sequencing project: providing services to taxonomists for standard genome sequencing and annotation.</title>
        <authorList>
            <consortium name="The Broad Institute Genomics Platform"/>
            <consortium name="The Broad Institute Genome Sequencing Center for Infectious Disease"/>
            <person name="Wu L."/>
            <person name="Ma J."/>
        </authorList>
    </citation>
    <scope>NUCLEOTIDE SEQUENCE [LARGE SCALE GENOMIC DNA]</scope>
    <source>
        <strain evidence="5">JCM 6486</strain>
    </source>
</reference>
<evidence type="ECO:0000313" key="5">
    <source>
        <dbReference type="Proteomes" id="UP001400965"/>
    </source>
</evidence>
<feature type="domain" description="Integrase SAM-like N-terminal" evidence="3">
    <location>
        <begin position="4"/>
        <end position="51"/>
    </location>
</feature>
<accession>A0ABP3XIS0</accession>
<dbReference type="InterPro" id="IPR011010">
    <property type="entry name" value="DNA_brk_join_enz"/>
</dbReference>
<name>A0ABP3XIS0_9FIRM</name>
<keyword evidence="5" id="KW-1185">Reference proteome</keyword>
<dbReference type="Pfam" id="PF14659">
    <property type="entry name" value="Phage_int_SAM_3"/>
    <property type="match status" value="1"/>
</dbReference>
<proteinExistence type="inferred from homology"/>
<protein>
    <recommendedName>
        <fullName evidence="3">Integrase SAM-like N-terminal domain-containing protein</fullName>
    </recommendedName>
</protein>